<dbReference type="GO" id="GO:0030638">
    <property type="term" value="P:polyketide metabolic process"/>
    <property type="evidence" value="ECO:0007669"/>
    <property type="project" value="InterPro"/>
</dbReference>
<dbReference type="Pfam" id="PF07366">
    <property type="entry name" value="SnoaL"/>
    <property type="match status" value="1"/>
</dbReference>
<dbReference type="Proteomes" id="UP000247781">
    <property type="component" value="Unassembled WGS sequence"/>
</dbReference>
<comment type="caution">
    <text evidence="1">The sequence shown here is derived from an EMBL/GenBank/DDBJ whole genome shotgun (WGS) entry which is preliminary data.</text>
</comment>
<accession>A0A318HMD1</accession>
<organism evidence="1 2">
    <name type="scientific">Mycolicibacterium moriokaense</name>
    <dbReference type="NCBI Taxonomy" id="39691"/>
    <lineage>
        <taxon>Bacteria</taxon>
        <taxon>Bacillati</taxon>
        <taxon>Actinomycetota</taxon>
        <taxon>Actinomycetes</taxon>
        <taxon>Mycobacteriales</taxon>
        <taxon>Mycobacteriaceae</taxon>
        <taxon>Mycolicibacterium</taxon>
    </lineage>
</organism>
<dbReference type="AlphaFoldDB" id="A0A318HMD1"/>
<dbReference type="SUPFAM" id="SSF54427">
    <property type="entry name" value="NTF2-like"/>
    <property type="match status" value="1"/>
</dbReference>
<dbReference type="InterPro" id="IPR009959">
    <property type="entry name" value="Cyclase_SnoaL-like"/>
</dbReference>
<gene>
    <name evidence="1" type="ORF">C8E89_102270</name>
</gene>
<keyword evidence="2" id="KW-1185">Reference proteome</keyword>
<proteinExistence type="predicted"/>
<evidence type="ECO:0000313" key="2">
    <source>
        <dbReference type="Proteomes" id="UP000247781"/>
    </source>
</evidence>
<dbReference type="PANTHER" id="PTHR38436">
    <property type="entry name" value="POLYKETIDE CYCLASE SNOAL-LIKE DOMAIN"/>
    <property type="match status" value="1"/>
</dbReference>
<dbReference type="PANTHER" id="PTHR38436:SF1">
    <property type="entry name" value="ESTER CYCLASE"/>
    <property type="match status" value="1"/>
</dbReference>
<protein>
    <submittedName>
        <fullName evidence="1">Putative ester cyclase</fullName>
    </submittedName>
</protein>
<reference evidence="1 2" key="2">
    <citation type="submission" date="2018-06" db="EMBL/GenBank/DDBJ databases">
        <title>Sequencing of bacterial isolates from soil warming experiment in Harvard Forest, Massachusetts, USA.</title>
        <authorList>
            <person name="Deangelis K.PhD."/>
        </authorList>
    </citation>
    <scope>NUCLEOTIDE SEQUENCE [LARGE SCALE GENOMIC DNA]</scope>
    <source>
        <strain evidence="1 2">GAS496</strain>
    </source>
</reference>
<sequence length="137" mass="14992">MADSSDDAIRELVECLYGSIDNQDTSTFDALVSPRVVVEVGSSDPMGLEDWRAHLQEIYLGFPDGRHQIEELLVAGSHGISRCRFVGTHTGEFQGRTPTGKKVSVAVIHIDRFQGDTVVGHRAQMDMHGLLAQLDGD</sequence>
<dbReference type="InterPro" id="IPR032710">
    <property type="entry name" value="NTF2-like_dom_sf"/>
</dbReference>
<name>A0A318HMD1_9MYCO</name>
<dbReference type="EMBL" id="QJJU01000002">
    <property type="protein sequence ID" value="PXX12145.1"/>
    <property type="molecule type" value="Genomic_DNA"/>
</dbReference>
<evidence type="ECO:0000313" key="1">
    <source>
        <dbReference type="EMBL" id="PXX12145.1"/>
    </source>
</evidence>
<dbReference type="RefSeq" id="WP_235658230.1">
    <property type="nucleotide sequence ID" value="NZ_QJJU01000002.1"/>
</dbReference>
<dbReference type="Gene3D" id="3.10.450.50">
    <property type="match status" value="1"/>
</dbReference>
<reference evidence="2" key="1">
    <citation type="submission" date="2018-05" db="EMBL/GenBank/DDBJ databases">
        <authorList>
            <person name="Deangelis K."/>
            <person name="Huntemann M."/>
            <person name="Clum A."/>
            <person name="Pillay M."/>
            <person name="Palaniappan K."/>
            <person name="Varghese N."/>
            <person name="Mikhailova N."/>
            <person name="Stamatis D."/>
            <person name="Reddy T."/>
            <person name="Daum C."/>
            <person name="Shapiro N."/>
            <person name="Ivanova N."/>
            <person name="Kyrpides N."/>
            <person name="Woyke T."/>
        </authorList>
    </citation>
    <scope>NUCLEOTIDE SEQUENCE [LARGE SCALE GENOMIC DNA]</scope>
    <source>
        <strain evidence="2">GAS496</strain>
    </source>
</reference>